<feature type="domain" description="Transcriptional regulator TetR C-terminal Proteobacteria type" evidence="1">
    <location>
        <begin position="5"/>
        <end position="106"/>
    </location>
</feature>
<keyword evidence="3" id="KW-1185">Reference proteome</keyword>
<name>A0A1I4NWS8_9BURK</name>
<dbReference type="RefSeq" id="WP_093388667.1">
    <property type="nucleotide sequence ID" value="NZ_FOTW01000014.1"/>
</dbReference>
<reference evidence="2 3" key="1">
    <citation type="submission" date="2016-10" db="EMBL/GenBank/DDBJ databases">
        <authorList>
            <person name="de Groot N.N."/>
        </authorList>
    </citation>
    <scope>NUCLEOTIDE SEQUENCE [LARGE SCALE GENOMIC DNA]</scope>
    <source>
        <strain evidence="2 3">ATCC 43154</strain>
    </source>
</reference>
<dbReference type="Proteomes" id="UP000199470">
    <property type="component" value="Unassembled WGS sequence"/>
</dbReference>
<proteinExistence type="predicted"/>
<dbReference type="Gene3D" id="1.10.357.10">
    <property type="entry name" value="Tetracycline Repressor, domain 2"/>
    <property type="match status" value="1"/>
</dbReference>
<dbReference type="Pfam" id="PF14246">
    <property type="entry name" value="TetR_C_7"/>
    <property type="match status" value="1"/>
</dbReference>
<dbReference type="InterPro" id="IPR039536">
    <property type="entry name" value="TetR_C_Proteobacteria"/>
</dbReference>
<organism evidence="2 3">
    <name type="scientific">Rugamonas rubra</name>
    <dbReference type="NCBI Taxonomy" id="758825"/>
    <lineage>
        <taxon>Bacteria</taxon>
        <taxon>Pseudomonadati</taxon>
        <taxon>Pseudomonadota</taxon>
        <taxon>Betaproteobacteria</taxon>
        <taxon>Burkholderiales</taxon>
        <taxon>Oxalobacteraceae</taxon>
        <taxon>Telluria group</taxon>
        <taxon>Rugamonas</taxon>
    </lineage>
</organism>
<dbReference type="AlphaFoldDB" id="A0A1I4NWS8"/>
<accession>A0A1I4NWS8</accession>
<gene>
    <name evidence="2" type="ORF">SAMN02982985_03185</name>
</gene>
<dbReference type="EMBL" id="FOTW01000014">
    <property type="protein sequence ID" value="SFM20004.1"/>
    <property type="molecule type" value="Genomic_DNA"/>
</dbReference>
<protein>
    <recommendedName>
        <fullName evidence="1">Transcriptional regulator TetR C-terminal Proteobacteria type domain-containing protein</fullName>
    </recommendedName>
</protein>
<evidence type="ECO:0000259" key="1">
    <source>
        <dbReference type="Pfam" id="PF14246"/>
    </source>
</evidence>
<evidence type="ECO:0000313" key="3">
    <source>
        <dbReference type="Proteomes" id="UP000199470"/>
    </source>
</evidence>
<evidence type="ECO:0000313" key="2">
    <source>
        <dbReference type="EMBL" id="SFM20004.1"/>
    </source>
</evidence>
<dbReference type="STRING" id="758825.SAMN02982985_03185"/>
<dbReference type="OrthoDB" id="7584337at2"/>
<sequence>MLGAVARNVLSADAVGLFRLLTSSFPGREKMLAVHQRNGVERGTALLRDWMERQRQRGLVDVADTAVVSELPLGMAIAEPLRRMALGLIAPVPQWDAGAHIKAALALLQGKAFALRPPCPGD</sequence>